<organism evidence="1">
    <name type="scientific">Phaeomonas parva</name>
    <dbReference type="NCBI Taxonomy" id="124430"/>
    <lineage>
        <taxon>Eukaryota</taxon>
        <taxon>Sar</taxon>
        <taxon>Stramenopiles</taxon>
        <taxon>Ochrophyta</taxon>
        <taxon>Pinguiophyceae</taxon>
        <taxon>Pinguiochrysidales</taxon>
        <taxon>Pinguiochrysidaceae</taxon>
        <taxon>Phaeomonas</taxon>
    </lineage>
</organism>
<sequence>MKDTRSSPWGPRTNITSGEESGPFVLFDAHNDNAVITSTFSNFMTGSQTAVTDQSGYITVGLGLLGSVLSVPPGYSLKFISVLGDGVTDAVLNWGKIMRAQYGKSAVAGYERDISLRYLGYATDNGAYYYYHTEDGVNYEETLEDVHDYAEKIGVPYKYILIDSWWYLKGAGSGVKDWTEQPDVFPSGFQAFHERTGWALWLHNRRWSVDNVYDEANGGRYTFLRGRDDLDDGEYSVPNDQRLWDDLMLNKSTSGMQIYEQDWLYNEFHGVSQLLQSPTLAREWLLQMGKGADKVNAAIQYCMEIPKFVLQSLEIPAVTQARASDDYHPGKVDDCEWPTCQWYQGHSALLLQAVGLAPSKDDFWTTADQPGNPKYKPTDVETHSEFLGAVAAYSTGPVQPADAVGKSDADLILRTSTGGGLLLQPSRPMTAIDACFLQEALGGDAGPKPRYRHLCPVLSTHTALPNLPKFLHVMSAQLAADYMLTASDVAADVTPGADYVFWRAADSPRRAAASGVSVSVIAAARAGDDFTVTLPACRADDFGLLHAAPLLALGGGDRAALLGEVAKFVPVASQRVRSVTAGGGALSVAVAGEAREEVTLVFYDEETGATPTATCTLSEAGTATVTFGPEATACTCA</sequence>
<dbReference type="SUPFAM" id="SSF51445">
    <property type="entry name" value="(Trans)glycosidases"/>
    <property type="match status" value="1"/>
</dbReference>
<name>A0A7S1XVD0_9STRA</name>
<gene>
    <name evidence="1" type="ORF">PPAR1163_LOCUS19231</name>
</gene>
<proteinExistence type="predicted"/>
<protein>
    <recommendedName>
        <fullName evidence="2">Alpha-galactosidase</fullName>
    </recommendedName>
</protein>
<accession>A0A7S1XVD0</accession>
<dbReference type="EMBL" id="HBGJ01030483">
    <property type="protein sequence ID" value="CAD9260851.1"/>
    <property type="molecule type" value="Transcribed_RNA"/>
</dbReference>
<reference evidence="1" key="1">
    <citation type="submission" date="2021-01" db="EMBL/GenBank/DDBJ databases">
        <authorList>
            <person name="Corre E."/>
            <person name="Pelletier E."/>
            <person name="Niang G."/>
            <person name="Scheremetjew M."/>
            <person name="Finn R."/>
            <person name="Kale V."/>
            <person name="Holt S."/>
            <person name="Cochrane G."/>
            <person name="Meng A."/>
            <person name="Brown T."/>
            <person name="Cohen L."/>
        </authorList>
    </citation>
    <scope>NUCLEOTIDE SEQUENCE</scope>
    <source>
        <strain evidence="1">CCMP2877</strain>
    </source>
</reference>
<dbReference type="InterPro" id="IPR017853">
    <property type="entry name" value="GH"/>
</dbReference>
<evidence type="ECO:0008006" key="2">
    <source>
        <dbReference type="Google" id="ProtNLM"/>
    </source>
</evidence>
<dbReference type="AlphaFoldDB" id="A0A7S1XVD0"/>
<evidence type="ECO:0000313" key="1">
    <source>
        <dbReference type="EMBL" id="CAD9260851.1"/>
    </source>
</evidence>